<dbReference type="InterPro" id="IPR001650">
    <property type="entry name" value="Helicase_C-like"/>
</dbReference>
<dbReference type="OrthoDB" id="5575at2759"/>
<dbReference type="PROSITE" id="PS51192">
    <property type="entry name" value="HELICASE_ATP_BIND_1"/>
    <property type="match status" value="2"/>
</dbReference>
<dbReference type="Proteomes" id="UP000510647">
    <property type="component" value="Chromosome 7"/>
</dbReference>
<comment type="subcellular location">
    <subcellularLocation>
        <location evidence="1">Nucleus</location>
    </subcellularLocation>
</comment>
<protein>
    <recommendedName>
        <fullName evidence="10">U5 small nuclear ribonucleoprotein 200 kDa helicase</fullName>
        <ecNumber evidence="3">3.6.4.13</ecNumber>
    </recommendedName>
</protein>
<dbReference type="CDD" id="cd18795">
    <property type="entry name" value="SF2_C_Ski2"/>
    <property type="match status" value="1"/>
</dbReference>
<evidence type="ECO:0000313" key="16">
    <source>
        <dbReference type="Proteomes" id="UP000510647"/>
    </source>
</evidence>
<gene>
    <name evidence="15" type="ORF">HG537_0G02980</name>
</gene>
<keyword evidence="7" id="KW-0347">Helicase</keyword>
<feature type="domain" description="Helicase ATP-binding" evidence="13">
    <location>
        <begin position="1359"/>
        <end position="1535"/>
    </location>
</feature>
<dbReference type="InterPro" id="IPR048863">
    <property type="entry name" value="BRR2_plug"/>
</dbReference>
<dbReference type="GO" id="GO:0016787">
    <property type="term" value="F:hydrolase activity"/>
    <property type="evidence" value="ECO:0007669"/>
    <property type="project" value="UniProtKB-KW"/>
</dbReference>
<dbReference type="SMART" id="SM00487">
    <property type="entry name" value="DEXDc"/>
    <property type="match status" value="2"/>
</dbReference>
<evidence type="ECO:0000259" key="14">
    <source>
        <dbReference type="PROSITE" id="PS51194"/>
    </source>
</evidence>
<dbReference type="EMBL" id="CP059273">
    <property type="protein sequence ID" value="QLQ82044.1"/>
    <property type="molecule type" value="Genomic_DNA"/>
</dbReference>
<keyword evidence="16" id="KW-1185">Reference proteome</keyword>
<dbReference type="GO" id="GO:0003724">
    <property type="term" value="F:RNA helicase activity"/>
    <property type="evidence" value="ECO:0007669"/>
    <property type="project" value="UniProtKB-EC"/>
</dbReference>
<dbReference type="InterPro" id="IPR027417">
    <property type="entry name" value="P-loop_NTPase"/>
</dbReference>
<dbReference type="InterPro" id="IPR011545">
    <property type="entry name" value="DEAD/DEAH_box_helicase_dom"/>
</dbReference>
<dbReference type="PIRSF" id="PIRSF039073">
    <property type="entry name" value="BRR2"/>
    <property type="match status" value="1"/>
</dbReference>
<evidence type="ECO:0000256" key="10">
    <source>
        <dbReference type="ARBA" id="ARBA00034541"/>
    </source>
</evidence>
<dbReference type="FunFam" id="3.40.50.300:FF:000062">
    <property type="entry name" value="U5 small nuclear ribonucleoprotein helicase"/>
    <property type="match status" value="1"/>
</dbReference>
<keyword evidence="9" id="KW-0539">Nucleus</keyword>
<dbReference type="FunFam" id="1.10.10.10:FF:000012">
    <property type="entry name" value="U5 small nuclear ribonucleoprotein helicase"/>
    <property type="match status" value="1"/>
</dbReference>
<evidence type="ECO:0000256" key="4">
    <source>
        <dbReference type="ARBA" id="ARBA00022737"/>
    </source>
</evidence>
<dbReference type="PANTHER" id="PTHR47961">
    <property type="entry name" value="DNA POLYMERASE THETA, PUTATIVE (AFU_ORTHOLOGUE AFUA_1G05260)-RELATED"/>
    <property type="match status" value="1"/>
</dbReference>
<organism evidence="15 16">
    <name type="scientific">Torulaspora globosa</name>
    <dbReference type="NCBI Taxonomy" id="48254"/>
    <lineage>
        <taxon>Eukaryota</taxon>
        <taxon>Fungi</taxon>
        <taxon>Dikarya</taxon>
        <taxon>Ascomycota</taxon>
        <taxon>Saccharomycotina</taxon>
        <taxon>Saccharomycetes</taxon>
        <taxon>Saccharomycetales</taxon>
        <taxon>Saccharomycetaceae</taxon>
        <taxon>Torulaspora</taxon>
    </lineage>
</organism>
<evidence type="ECO:0000259" key="13">
    <source>
        <dbReference type="PROSITE" id="PS51192"/>
    </source>
</evidence>
<dbReference type="SUPFAM" id="SSF81296">
    <property type="entry name" value="E set domains"/>
    <property type="match status" value="1"/>
</dbReference>
<keyword evidence="4" id="KW-0677">Repeat</keyword>
<evidence type="ECO:0000256" key="12">
    <source>
        <dbReference type="SAM" id="MobiDB-lite"/>
    </source>
</evidence>
<dbReference type="GO" id="GO:0006397">
    <property type="term" value="P:mRNA processing"/>
    <property type="evidence" value="ECO:0007669"/>
    <property type="project" value="UniProtKB-ARBA"/>
</dbReference>
<dbReference type="GO" id="GO:0005634">
    <property type="term" value="C:nucleus"/>
    <property type="evidence" value="ECO:0007669"/>
    <property type="project" value="UniProtKB-SubCell"/>
</dbReference>
<dbReference type="Pfam" id="PF23445">
    <property type="entry name" value="WHD_SNRNP200"/>
    <property type="match status" value="2"/>
</dbReference>
<dbReference type="InterPro" id="IPR036388">
    <property type="entry name" value="WH-like_DNA-bd_sf"/>
</dbReference>
<keyword evidence="8" id="KW-0067">ATP-binding</keyword>
<feature type="domain" description="Helicase C-terminal" evidence="14">
    <location>
        <begin position="728"/>
        <end position="923"/>
    </location>
</feature>
<dbReference type="InterPro" id="IPR041094">
    <property type="entry name" value="Brr2_helicase_PWI"/>
</dbReference>
<dbReference type="InterPro" id="IPR057842">
    <property type="entry name" value="WH_MER3"/>
</dbReference>
<dbReference type="FunFam" id="3.40.50.300:FF:003287">
    <property type="entry name" value="U5 small nuclear ribonucleoprotein 200 kDa helicase"/>
    <property type="match status" value="1"/>
</dbReference>
<dbReference type="Gene3D" id="3.40.50.300">
    <property type="entry name" value="P-loop containing nucleotide triphosphate hydrolases"/>
    <property type="match status" value="4"/>
</dbReference>
<dbReference type="Pfam" id="PF00270">
    <property type="entry name" value="DEAD"/>
    <property type="match status" value="2"/>
</dbReference>
<evidence type="ECO:0000256" key="1">
    <source>
        <dbReference type="ARBA" id="ARBA00004123"/>
    </source>
</evidence>
<evidence type="ECO:0000313" key="15">
    <source>
        <dbReference type="EMBL" id="QLQ82044.1"/>
    </source>
</evidence>
<dbReference type="Gene3D" id="2.60.40.150">
    <property type="entry name" value="C2 domain"/>
    <property type="match status" value="2"/>
</dbReference>
<dbReference type="InterPro" id="IPR036390">
    <property type="entry name" value="WH_DNA-bd_sf"/>
</dbReference>
<dbReference type="SMART" id="SM00382">
    <property type="entry name" value="AAA"/>
    <property type="match status" value="2"/>
</dbReference>
<dbReference type="InterPro" id="IPR004179">
    <property type="entry name" value="Sec63-dom"/>
</dbReference>
<evidence type="ECO:0000256" key="8">
    <source>
        <dbReference type="ARBA" id="ARBA00022840"/>
    </source>
</evidence>
<dbReference type="SUPFAM" id="SSF158702">
    <property type="entry name" value="Sec63 N-terminal domain-like"/>
    <property type="match status" value="2"/>
</dbReference>
<feature type="domain" description="Helicase ATP-binding" evidence="13">
    <location>
        <begin position="510"/>
        <end position="694"/>
    </location>
</feature>
<dbReference type="Gene3D" id="1.10.3380.10">
    <property type="entry name" value="Sec63 N-terminal domain-like domain"/>
    <property type="match status" value="2"/>
</dbReference>
<dbReference type="GO" id="GO:0005524">
    <property type="term" value="F:ATP binding"/>
    <property type="evidence" value="ECO:0007669"/>
    <property type="project" value="UniProtKB-KW"/>
</dbReference>
<dbReference type="InterPro" id="IPR014756">
    <property type="entry name" value="Ig_E-set"/>
</dbReference>
<dbReference type="InterPro" id="IPR003593">
    <property type="entry name" value="AAA+_ATPase"/>
</dbReference>
<evidence type="ECO:0000256" key="11">
    <source>
        <dbReference type="ARBA" id="ARBA00047984"/>
    </source>
</evidence>
<evidence type="ECO:0000256" key="6">
    <source>
        <dbReference type="ARBA" id="ARBA00022801"/>
    </source>
</evidence>
<keyword evidence="6" id="KW-0378">Hydrolase</keyword>
<dbReference type="SUPFAM" id="SSF46785">
    <property type="entry name" value="Winged helix' DNA-binding domain"/>
    <property type="match status" value="1"/>
</dbReference>
<dbReference type="Pfam" id="PF00271">
    <property type="entry name" value="Helicase_C"/>
    <property type="match status" value="1"/>
</dbReference>
<comment type="similarity">
    <text evidence="2">Belongs to the helicase family. SKI2 subfamily.</text>
</comment>
<dbReference type="PROSITE" id="PS51194">
    <property type="entry name" value="HELICASE_CTER"/>
    <property type="match status" value="1"/>
</dbReference>
<evidence type="ECO:0000256" key="9">
    <source>
        <dbReference type="ARBA" id="ARBA00023242"/>
    </source>
</evidence>
<dbReference type="SMART" id="SM00973">
    <property type="entry name" value="Sec63"/>
    <property type="match status" value="2"/>
</dbReference>
<dbReference type="Gene3D" id="1.10.10.10">
    <property type="entry name" value="Winged helix-like DNA-binding domain superfamily/Winged helix DNA-binding domain"/>
    <property type="match status" value="2"/>
</dbReference>
<comment type="catalytic activity">
    <reaction evidence="11">
        <text>ATP + H2O = ADP + phosphate + H(+)</text>
        <dbReference type="Rhea" id="RHEA:13065"/>
        <dbReference type="ChEBI" id="CHEBI:15377"/>
        <dbReference type="ChEBI" id="CHEBI:15378"/>
        <dbReference type="ChEBI" id="CHEBI:30616"/>
        <dbReference type="ChEBI" id="CHEBI:43474"/>
        <dbReference type="ChEBI" id="CHEBI:456216"/>
        <dbReference type="EC" id="3.6.4.13"/>
    </reaction>
</comment>
<dbReference type="Pfam" id="PF21188">
    <property type="entry name" value="BRR2_plug"/>
    <property type="match status" value="1"/>
</dbReference>
<accession>A0A7H9HWE3</accession>
<evidence type="ECO:0000256" key="2">
    <source>
        <dbReference type="ARBA" id="ARBA00010140"/>
    </source>
</evidence>
<dbReference type="InterPro" id="IPR035892">
    <property type="entry name" value="C2_domain_sf"/>
</dbReference>
<dbReference type="FunFam" id="1.10.150.20:FF:000004">
    <property type="entry name" value="U5 small nuclear ribonucleoprotein helicase"/>
    <property type="match status" value="1"/>
</dbReference>
<dbReference type="InterPro" id="IPR050474">
    <property type="entry name" value="Hel308_SKI2-like"/>
</dbReference>
<dbReference type="Gene3D" id="1.10.150.20">
    <property type="entry name" value="5' to 3' exonuclease, C-terminal subdomain"/>
    <property type="match status" value="2"/>
</dbReference>
<evidence type="ECO:0000256" key="5">
    <source>
        <dbReference type="ARBA" id="ARBA00022741"/>
    </source>
</evidence>
<feature type="compositionally biased region" description="Basic and acidic residues" evidence="12">
    <location>
        <begin position="65"/>
        <end position="93"/>
    </location>
</feature>
<dbReference type="InterPro" id="IPR014001">
    <property type="entry name" value="Helicase_ATP-bd"/>
</dbReference>
<dbReference type="GO" id="GO:0003676">
    <property type="term" value="F:nucleic acid binding"/>
    <property type="evidence" value="ECO:0007669"/>
    <property type="project" value="InterPro"/>
</dbReference>
<dbReference type="Pfam" id="PF18149">
    <property type="entry name" value="Helicase_PWI"/>
    <property type="match status" value="1"/>
</dbReference>
<dbReference type="FunFam" id="1.10.10.10:FF:000024">
    <property type="entry name" value="U5 small nuclear ribonucleoprotein helicase"/>
    <property type="match status" value="1"/>
</dbReference>
<reference evidence="15 16" key="1">
    <citation type="submission" date="2020-06" db="EMBL/GenBank/DDBJ databases">
        <title>The yeast mating-type switching endonuclease HO is a domesticated member of an unorthodox homing genetic element family.</title>
        <authorList>
            <person name="Coughlan A.Y."/>
            <person name="Lombardi L."/>
            <person name="Braun-Galleani S."/>
            <person name="Martos A.R."/>
            <person name="Galeote V."/>
            <person name="Bigey F."/>
            <person name="Dequin S."/>
            <person name="Byrne K.P."/>
            <person name="Wolfe K.H."/>
        </authorList>
    </citation>
    <scope>NUCLEOTIDE SEQUENCE [LARGE SCALE GENOMIC DNA]</scope>
    <source>
        <strain evidence="15 16">CBS2947</strain>
    </source>
</reference>
<sequence length="2160" mass="244809">MTEDTERERKRQIREIYRYDEMSNKVLRVDKRLQTIKSDLQRDAELCQPKSMEGRISVKEMGISARREANAEDREQVKESLEREQVRGKKSSERPMSSMRSVLDYDNLALKYYPTDEANRVLYEEILRWVAEIVGTDIPHDIIVSTADVLISTLKDDEDEADGVLEKKRVFIEKELELPIPSGRFKDLVQLVRQITDYKDASAREDEKAVPVLLEESSGEGYAAEEDSALLNELEQEDVEDEVSDYTSGKKAKLTDDEGLELGHNEDKIFLAGKSADIIEEVSINEVDEFFVRRKLNESRTDLDAGSVQLLSDQILEALERNDNNSKILEVELISLLGDEQVQFVKYIVKNSQTLLWGIRLARTDESSRPEVLQDMRQNGIGALAEQYDEGTRLSSKRTAENALDSITAEEGDAKRLRTSDREPLPPLIDLESLAFNEGANLMTVSKVSLPQGSYKKVNPHYEEIHIPAPKKPDIDYPLIQTSSLPVWAQDAFPSRETESLNPIQSRVFPAAFHGDTNILLCAPTGAGKTNVAMLCVLRAISAFINPETNSLRSKQFKIVYLAPLKALVQEQVREFRRRLAYLGIKVEELTGDSTLSRHQIAETQILVSTPEKWDVITRKAADTSSYINLVNLLIIDEVHLLHDQRGPVLECIVARSLQSPFVRRSPRIVGLSATLPNYQDVAKFLRVPAEGLFYFDSSFRPCPLTQQFCGITEKNSLKRLHAADEACYDKTLEAVTNGHQVIVFVHSRRETARLARHLLQKFHDQGNIASLQKGDPASKQILQTEAEKIQNPHLAQILKQGVGIHHAGLSREDRSLSEDLFADGLLQVLVSTATLAWGVNLPAHTVIIKGTDVYSAEKGKWDRLPPQDLLQMLGRAGRPRYDTHGEGIVITNQSDVQYFLAILNQQLPIESQFVSMVVDALNAEVVSGNIKTRKDAVNWLSYTYLYVRALVSPQLYNVTDIGPDNSLLRFRDSLAHSAFSVLQDEKLIIYNAEEGTVQSTELGRIASYFYVKHKSMQTYNRGLNERSSQMDLFRLIAMSGEFEYLTVRPEERKELKELLERAPVPVKEDADDSLAKINILLQSYISRMKFDGFALNSDMTFIKQNAGRISRALFELSLKKGYSQTSKRLLIICKMIERRAWVANSPLRQIKECPKELIKKTEASILSWQDYMELESPAQVGRAVRSEKYGKMVYDLLRRFPRLILKCSIQPLTASLLRLELEILPDWIWESKFHGFGEQFLVLVEDTDGEKILYSDSLLIRKNDLYETQTLEITIQLSPAQQKRLPPNFFISAISERWLSCETQLVVDMQQVRLPRKFPAPTPLLDTKLVPTSELNVEEFAEIFDFTAFNKFQSQAFHSVYNSNANVFIGAAKGTGKTVLAEMALLNHWRQNKGRAIYINPRQETIDSLIRNWTKRFSGLAGGKIIDKLGPETTLNLRIIAQSHLILATPEQFEVVSRSWRQKKNLQNIDLLIYDDVHEMSNGLDGAIYEMLISRMSFICNQLDNKTRVVALGSCIANGRDLGEWLGASKGNIYNFSPQERAAPVEIQLNSFDQAPNIAYNLSMVKSAFEFAHANAISTSIIYLPTRTSCFKLASDLANYGDNHDWNMSKFEEHGPSNIPIHGTQDPLLESSLKMGIGILYQNMTIKDRKLVLRLYMQNALSVLLVTRECCFYAPKSKSVVILGTQYYEGKEHRHIRYTANEILEMIGTAQDNQNGSTLKALILTNTNSKDYYKKFLLESPPVESSLYFSIHDLLIAEISSSVIRSKQDCVDWLAYTYFYRRLHANPSFYGVRDASSYGISAYLTELVESTLSDLQNSSVIEIEDAEKLEDADAHDVEEIIAPLTGCLISAHYNICFLSLNMLLTSLSGGATQQDILKILSKASEFESITIREDDLSVVQKLNQRVPFKVDDISESNLLSSKVYLLLQAHFSRLKLNPELSFDLEVVLKKSVPLINAIVDILSGDGRLNAMTAMDISQMITQGMWDIDSPLKQIPFFTDEILAKCANKNVETVYDIMALEDEERQDIMPTNESEIFEIANFVNNYPNIELEYVIDQTGTFKAGQETKINVTLARDEMPETLVVNSKRMPFERLESWWLVVGEVSTKQLHAIKKVSLRREVQTFDLEFTLEKGDHQLTVWSVCNAYLDADKEVSFSLNVE</sequence>
<dbReference type="Pfam" id="PF02889">
    <property type="entry name" value="Sec63"/>
    <property type="match status" value="2"/>
</dbReference>
<dbReference type="SUPFAM" id="SSF52540">
    <property type="entry name" value="P-loop containing nucleoside triphosphate hydrolases"/>
    <property type="match status" value="4"/>
</dbReference>
<evidence type="ECO:0000256" key="7">
    <source>
        <dbReference type="ARBA" id="ARBA00022806"/>
    </source>
</evidence>
<feature type="region of interest" description="Disordered" evidence="12">
    <location>
        <begin position="61"/>
        <end position="97"/>
    </location>
</feature>
<name>A0A7H9HWE3_9SACH</name>
<dbReference type="EC" id="3.6.4.13" evidence="3"/>
<dbReference type="FunFam" id="1.10.3380.10:FF:000001">
    <property type="entry name" value="U5 small nuclear ribonucleoprotein helicase"/>
    <property type="match status" value="1"/>
</dbReference>
<dbReference type="FunFam" id="1.10.150.20:FF:000013">
    <property type="entry name" value="U5 small nuclear ribonucleoprotein kDa helicase"/>
    <property type="match status" value="1"/>
</dbReference>
<evidence type="ECO:0000256" key="3">
    <source>
        <dbReference type="ARBA" id="ARBA00012552"/>
    </source>
</evidence>
<proteinExistence type="inferred from homology"/>
<dbReference type="PANTHER" id="PTHR47961:SF4">
    <property type="entry name" value="ACTIVATING SIGNAL COINTEGRATOR 1 COMPLEX SUBUNIT 3"/>
    <property type="match status" value="1"/>
</dbReference>
<keyword evidence="5" id="KW-0547">Nucleotide-binding</keyword>
<dbReference type="SMART" id="SM00490">
    <property type="entry name" value="HELICc"/>
    <property type="match status" value="1"/>
</dbReference>